<organism evidence="2 3">
    <name type="scientific">Botrytis porri</name>
    <dbReference type="NCBI Taxonomy" id="87229"/>
    <lineage>
        <taxon>Eukaryota</taxon>
        <taxon>Fungi</taxon>
        <taxon>Dikarya</taxon>
        <taxon>Ascomycota</taxon>
        <taxon>Pezizomycotina</taxon>
        <taxon>Leotiomycetes</taxon>
        <taxon>Helotiales</taxon>
        <taxon>Sclerotiniaceae</taxon>
        <taxon>Botrytis</taxon>
    </lineage>
</organism>
<gene>
    <name evidence="2" type="ORF">BPOR_2056g00010</name>
</gene>
<dbReference type="PANTHER" id="PTHR35910:SF6">
    <property type="entry name" value="2EXR DOMAIN-CONTAINING PROTEIN"/>
    <property type="match status" value="1"/>
</dbReference>
<proteinExistence type="predicted"/>
<accession>A0A4Z1KBN1</accession>
<name>A0A4Z1KBN1_9HELO</name>
<dbReference type="InterPro" id="IPR045518">
    <property type="entry name" value="2EXR"/>
</dbReference>
<dbReference type="PANTHER" id="PTHR35910">
    <property type="entry name" value="2EXR DOMAIN-CONTAINING PROTEIN"/>
    <property type="match status" value="1"/>
</dbReference>
<evidence type="ECO:0000313" key="3">
    <source>
        <dbReference type="Proteomes" id="UP000297280"/>
    </source>
</evidence>
<evidence type="ECO:0000313" key="2">
    <source>
        <dbReference type="EMBL" id="TGO78737.1"/>
    </source>
</evidence>
<dbReference type="AlphaFoldDB" id="A0A4Z1KBN1"/>
<dbReference type="EMBL" id="PQXO01002046">
    <property type="protein sequence ID" value="TGO78737.1"/>
    <property type="molecule type" value="Genomic_DNA"/>
</dbReference>
<comment type="caution">
    <text evidence="2">The sequence shown here is derived from an EMBL/GenBank/DDBJ whole genome shotgun (WGS) entry which is preliminary data.</text>
</comment>
<keyword evidence="3" id="KW-1185">Reference proteome</keyword>
<dbReference type="Pfam" id="PF20150">
    <property type="entry name" value="2EXR"/>
    <property type="match status" value="1"/>
</dbReference>
<protein>
    <recommendedName>
        <fullName evidence="1">2EXR domain-containing protein</fullName>
    </recommendedName>
</protein>
<evidence type="ECO:0000259" key="1">
    <source>
        <dbReference type="Pfam" id="PF20150"/>
    </source>
</evidence>
<dbReference type="Proteomes" id="UP000297280">
    <property type="component" value="Unassembled WGS sequence"/>
</dbReference>
<feature type="domain" description="2EXR" evidence="1">
    <location>
        <begin position="56"/>
        <end position="156"/>
    </location>
</feature>
<sequence>MPKLMEVKILPSISSNREMLKRLKSGEKTTAAPSIGLVPMDLNSQEQIAAPTDQTFTIFPNLPLELQRKIWEFAAVPIPRTIEIQSKYKENTNKYVTSFYEKVFIRRRVLFDTVISPIPTNLLHVCSESRNIALRNYSFRTFFRRPFYLNEGRDILWVRGPAIIVFLSKDGSITTHYPREEGTFRHLVSKYKFRHLAIDYQAQCKPSPMWSNFFPGQCNRSWNVCFWSNYILGGLAIERIYLVYTKPGEQKMAQEEAETMFELAKKFMAQKEKNVTVVSPGKSYGVEAENSIRV</sequence>
<reference evidence="2 3" key="1">
    <citation type="submission" date="2017-12" db="EMBL/GenBank/DDBJ databases">
        <title>Comparative genomics of Botrytis spp.</title>
        <authorList>
            <person name="Valero-Jimenez C.A."/>
            <person name="Tapia P."/>
            <person name="Veloso J."/>
            <person name="Silva-Moreno E."/>
            <person name="Staats M."/>
            <person name="Valdes J.H."/>
            <person name="Van Kan J.A.L."/>
        </authorList>
    </citation>
    <scope>NUCLEOTIDE SEQUENCE [LARGE SCALE GENOMIC DNA]</scope>
    <source>
        <strain evidence="2 3">MUCL3349</strain>
    </source>
</reference>